<reference evidence="11 12" key="1">
    <citation type="submission" date="2020-08" db="EMBL/GenBank/DDBJ databases">
        <authorList>
            <person name="Hejnol A."/>
        </authorList>
    </citation>
    <scope>NUCLEOTIDE SEQUENCE [LARGE SCALE GENOMIC DNA]</scope>
</reference>
<dbReference type="OrthoDB" id="8300214at2759"/>
<dbReference type="InterPro" id="IPR026669">
    <property type="entry name" value="Arsenite_MeTrfase-like"/>
</dbReference>
<comment type="similarity">
    <text evidence="3">Belongs to the methyltransferase superfamily. Arsenite methyltransferase family.</text>
</comment>
<dbReference type="PANTHER" id="PTHR43675:SF8">
    <property type="entry name" value="ARSENITE METHYLTRANSFERASE"/>
    <property type="match status" value="1"/>
</dbReference>
<name>A0A7I8VCI5_9ANNE</name>
<evidence type="ECO:0000313" key="12">
    <source>
        <dbReference type="Proteomes" id="UP000549394"/>
    </source>
</evidence>
<evidence type="ECO:0000256" key="2">
    <source>
        <dbReference type="ARBA" id="ARBA00022691"/>
    </source>
</evidence>
<dbReference type="EC" id="2.1.1.137" evidence="4"/>
<dbReference type="InterPro" id="IPR025714">
    <property type="entry name" value="Methyltranfer_dom"/>
</dbReference>
<evidence type="ECO:0000256" key="5">
    <source>
        <dbReference type="ARBA" id="ARBA00034545"/>
    </source>
</evidence>
<evidence type="ECO:0000256" key="9">
    <source>
        <dbReference type="SAM" id="MobiDB-lite"/>
    </source>
</evidence>
<dbReference type="Proteomes" id="UP000549394">
    <property type="component" value="Unassembled WGS sequence"/>
</dbReference>
<gene>
    <name evidence="11" type="ORF">DGYR_LOCUS2113</name>
</gene>
<dbReference type="PANTHER" id="PTHR43675">
    <property type="entry name" value="ARSENITE METHYLTRANSFERASE"/>
    <property type="match status" value="1"/>
</dbReference>
<dbReference type="GO" id="GO:0030791">
    <property type="term" value="F:arsenite methyltransferase activity"/>
    <property type="evidence" value="ECO:0007669"/>
    <property type="project" value="UniProtKB-EC"/>
</dbReference>
<comment type="catalytic activity">
    <reaction evidence="7">
        <text>arsenic triglutathione + 2 [thioredoxin]-dithiol + 2 S-adenosyl-L-methionine + H2O = dimethylarsinous acid + 2 [thioredoxin]-disulfide + 3 glutathione + 2 S-adenosyl-L-homocysteine + 2 H(+)</text>
        <dbReference type="Rhea" id="RHEA:69464"/>
        <dbReference type="Rhea" id="RHEA-COMP:10698"/>
        <dbReference type="Rhea" id="RHEA-COMP:10700"/>
        <dbReference type="ChEBI" id="CHEBI:15377"/>
        <dbReference type="ChEBI" id="CHEBI:15378"/>
        <dbReference type="ChEBI" id="CHEBI:23808"/>
        <dbReference type="ChEBI" id="CHEBI:29950"/>
        <dbReference type="ChEBI" id="CHEBI:50058"/>
        <dbReference type="ChEBI" id="CHEBI:57856"/>
        <dbReference type="ChEBI" id="CHEBI:57925"/>
        <dbReference type="ChEBI" id="CHEBI:59789"/>
        <dbReference type="ChEBI" id="CHEBI:183640"/>
        <dbReference type="EC" id="2.1.1.137"/>
    </reaction>
</comment>
<dbReference type="Pfam" id="PF13847">
    <property type="entry name" value="Methyltransf_31"/>
    <property type="match status" value="1"/>
</dbReference>
<accession>A0A7I8VCI5</accession>
<dbReference type="Gene3D" id="3.40.5.100">
    <property type="match status" value="1"/>
</dbReference>
<dbReference type="InterPro" id="IPR029063">
    <property type="entry name" value="SAM-dependent_MTases_sf"/>
</dbReference>
<comment type="catalytic activity">
    <reaction evidence="6">
        <text>arsenic triglutathione + [thioredoxin]-dithiol + S-adenosyl-L-methionine + 2 H2O = methylarsonous acid + [thioredoxin]-disulfide + 3 glutathione + S-adenosyl-L-homocysteine + H(+)</text>
        <dbReference type="Rhea" id="RHEA:69460"/>
        <dbReference type="Rhea" id="RHEA-COMP:10698"/>
        <dbReference type="Rhea" id="RHEA-COMP:10700"/>
        <dbReference type="ChEBI" id="CHEBI:15377"/>
        <dbReference type="ChEBI" id="CHEBI:15378"/>
        <dbReference type="ChEBI" id="CHEBI:17826"/>
        <dbReference type="ChEBI" id="CHEBI:29950"/>
        <dbReference type="ChEBI" id="CHEBI:50058"/>
        <dbReference type="ChEBI" id="CHEBI:57856"/>
        <dbReference type="ChEBI" id="CHEBI:57925"/>
        <dbReference type="ChEBI" id="CHEBI:59789"/>
        <dbReference type="ChEBI" id="CHEBI:183640"/>
        <dbReference type="EC" id="2.1.1.137"/>
    </reaction>
</comment>
<comment type="caution">
    <text evidence="11">The sequence shown here is derived from an EMBL/GenBank/DDBJ whole genome shotgun (WGS) entry which is preliminary data.</text>
</comment>
<keyword evidence="12" id="KW-1185">Reference proteome</keyword>
<dbReference type="AlphaFoldDB" id="A0A7I8VCI5"/>
<evidence type="ECO:0000256" key="8">
    <source>
        <dbReference type="ARBA" id="ARBA00048428"/>
    </source>
</evidence>
<protein>
    <recommendedName>
        <fullName evidence="5">Arsenite methyltransferase</fullName>
        <ecNumber evidence="4">2.1.1.137</ecNumber>
    </recommendedName>
</protein>
<dbReference type="SUPFAM" id="SSF53335">
    <property type="entry name" value="S-adenosyl-L-methionine-dependent methyltransferases"/>
    <property type="match status" value="1"/>
</dbReference>
<keyword evidence="2" id="KW-0949">S-adenosyl-L-methionine</keyword>
<evidence type="ECO:0000256" key="3">
    <source>
        <dbReference type="ARBA" id="ARBA00034487"/>
    </source>
</evidence>
<sequence>MSDGIHDSVKDYYGKVLQKSGDLKTTACTTSENESMSKSVKHALSLLSDEVHEKYYGCGIVLPPALENCTVLDLGCGAGRDCFCLSKLIGENGHVTGLDMTQEQLDVANRNISFHTEKFGYSKPNIDFKKGYIEKLTEAGIKASTFDVIVSNCVVNLSPDKEAVLSEAYKVLKEGGEFYFSDVYADRRLSEEILKNEVLWGECIAGALYWEDLINLAIKVGFTSPLLVSASYIDIKNKELKKILGCAQFISATYRLFKIPKGDFRNSIAVYKGGIEDFESNLKFDYNHSFQKGIPVPVTGELSGVLKGSRYSKFFTVEEQKHSSEIINPFHVAGKSSGGCCGKPKQEEKKTKSCCSGEKCN</sequence>
<evidence type="ECO:0000256" key="4">
    <source>
        <dbReference type="ARBA" id="ARBA00034521"/>
    </source>
</evidence>
<evidence type="ECO:0000256" key="6">
    <source>
        <dbReference type="ARBA" id="ARBA00047941"/>
    </source>
</evidence>
<keyword evidence="1" id="KW-0808">Transferase</keyword>
<evidence type="ECO:0000256" key="1">
    <source>
        <dbReference type="ARBA" id="ARBA00022679"/>
    </source>
</evidence>
<proteinExistence type="inferred from homology"/>
<comment type="catalytic activity">
    <reaction evidence="8">
        <text>arsenic triglutathione + 3 [thioredoxin]-dithiol + 3 S-adenosyl-L-methionine = trimethylarsine + 3 [thioredoxin]-disulfide + 3 glutathione + 3 S-adenosyl-L-homocysteine + 3 H(+)</text>
        <dbReference type="Rhea" id="RHEA:69432"/>
        <dbReference type="Rhea" id="RHEA-COMP:10698"/>
        <dbReference type="Rhea" id="RHEA-COMP:10700"/>
        <dbReference type="ChEBI" id="CHEBI:15378"/>
        <dbReference type="ChEBI" id="CHEBI:27130"/>
        <dbReference type="ChEBI" id="CHEBI:29950"/>
        <dbReference type="ChEBI" id="CHEBI:50058"/>
        <dbReference type="ChEBI" id="CHEBI:57856"/>
        <dbReference type="ChEBI" id="CHEBI:57925"/>
        <dbReference type="ChEBI" id="CHEBI:59789"/>
        <dbReference type="ChEBI" id="CHEBI:183640"/>
        <dbReference type="EC" id="2.1.1.137"/>
    </reaction>
</comment>
<evidence type="ECO:0000256" key="7">
    <source>
        <dbReference type="ARBA" id="ARBA00047943"/>
    </source>
</evidence>
<dbReference type="CDD" id="cd02440">
    <property type="entry name" value="AdoMet_MTases"/>
    <property type="match status" value="1"/>
</dbReference>
<feature type="region of interest" description="Disordered" evidence="9">
    <location>
        <begin position="337"/>
        <end position="361"/>
    </location>
</feature>
<dbReference type="EMBL" id="CAJFCJ010000003">
    <property type="protein sequence ID" value="CAD5113065.1"/>
    <property type="molecule type" value="Genomic_DNA"/>
</dbReference>
<organism evidence="11 12">
    <name type="scientific">Dimorphilus gyrociliatus</name>
    <dbReference type="NCBI Taxonomy" id="2664684"/>
    <lineage>
        <taxon>Eukaryota</taxon>
        <taxon>Metazoa</taxon>
        <taxon>Spiralia</taxon>
        <taxon>Lophotrochozoa</taxon>
        <taxon>Annelida</taxon>
        <taxon>Polychaeta</taxon>
        <taxon>Polychaeta incertae sedis</taxon>
        <taxon>Dinophilidae</taxon>
        <taxon>Dimorphilus</taxon>
    </lineage>
</organism>
<evidence type="ECO:0000313" key="11">
    <source>
        <dbReference type="EMBL" id="CAD5113065.1"/>
    </source>
</evidence>
<feature type="domain" description="Methyltransferase" evidence="10">
    <location>
        <begin position="67"/>
        <end position="215"/>
    </location>
</feature>
<evidence type="ECO:0000259" key="10">
    <source>
        <dbReference type="Pfam" id="PF13847"/>
    </source>
</evidence>
<dbReference type="Gene3D" id="3.40.50.150">
    <property type="entry name" value="Vaccinia Virus protein VP39"/>
    <property type="match status" value="1"/>
</dbReference>